<reference evidence="1" key="2">
    <citation type="submission" date="2020-02" db="EMBL/GenBank/DDBJ databases">
        <title>Identification and distribution of gene clusters putatively required for synthesis of sphingolipid metabolism inhibitors in phylogenetically diverse species of the filamentous fungus Fusarium.</title>
        <authorList>
            <person name="Kim H.-S."/>
            <person name="Busman M."/>
            <person name="Brown D.W."/>
            <person name="Divon H."/>
            <person name="Uhlig S."/>
            <person name="Proctor R.H."/>
        </authorList>
    </citation>
    <scope>NUCLEOTIDE SEQUENCE</scope>
    <source>
        <strain evidence="1">NRRL 25174</strain>
    </source>
</reference>
<reference evidence="1" key="1">
    <citation type="journal article" date="2017" name="Mycologia">
        <title>Fusarium algeriense, sp. nov., a novel toxigenic crown rot pathogen of durum wheat from Algeria is nested in the Fusarium burgessii species complex.</title>
        <authorList>
            <person name="Laraba I."/>
            <person name="Keddad A."/>
            <person name="Boureghda H."/>
            <person name="Abdallah N."/>
            <person name="Vaughan M.M."/>
            <person name="Proctor R.H."/>
            <person name="Busman M."/>
            <person name="O'Donnell K."/>
        </authorList>
    </citation>
    <scope>NUCLEOTIDE SEQUENCE</scope>
    <source>
        <strain evidence="1">NRRL 25174</strain>
    </source>
</reference>
<keyword evidence="2" id="KW-1185">Reference proteome</keyword>
<dbReference type="Proteomes" id="UP000730481">
    <property type="component" value="Unassembled WGS sequence"/>
</dbReference>
<accession>A0A9P5AQZ3</accession>
<protein>
    <submittedName>
        <fullName evidence="1">Uncharacterized protein</fullName>
    </submittedName>
</protein>
<dbReference type="EMBL" id="PVQB02000097">
    <property type="protein sequence ID" value="KAF4343310.1"/>
    <property type="molecule type" value="Genomic_DNA"/>
</dbReference>
<dbReference type="OrthoDB" id="5106291at2759"/>
<name>A0A9P5AQZ3_9HYPO</name>
<evidence type="ECO:0000313" key="2">
    <source>
        <dbReference type="Proteomes" id="UP000730481"/>
    </source>
</evidence>
<proteinExistence type="predicted"/>
<sequence>MLAGAAEEQEEPNDDDLEVYGIKAYGTKTAHLIAHHLGPDVAAILPAVGAPVTFFLKADYRERVPPNEEKASNRRISIEQEISSARKKKHDKVVDLEASIDEKCDRSFIMHAAEPFYHLIRTPSATAAAEHSGKPPSVQRAATGKAVVLW</sequence>
<evidence type="ECO:0000313" key="1">
    <source>
        <dbReference type="EMBL" id="KAF4343310.1"/>
    </source>
</evidence>
<organism evidence="1 2">
    <name type="scientific">Fusarium beomiforme</name>
    <dbReference type="NCBI Taxonomy" id="44412"/>
    <lineage>
        <taxon>Eukaryota</taxon>
        <taxon>Fungi</taxon>
        <taxon>Dikarya</taxon>
        <taxon>Ascomycota</taxon>
        <taxon>Pezizomycotina</taxon>
        <taxon>Sordariomycetes</taxon>
        <taxon>Hypocreomycetidae</taxon>
        <taxon>Hypocreales</taxon>
        <taxon>Nectriaceae</taxon>
        <taxon>Fusarium</taxon>
        <taxon>Fusarium burgessii species complex</taxon>
    </lineage>
</organism>
<comment type="caution">
    <text evidence="1">The sequence shown here is derived from an EMBL/GenBank/DDBJ whole genome shotgun (WGS) entry which is preliminary data.</text>
</comment>
<gene>
    <name evidence="1" type="ORF">FBEOM_2747</name>
</gene>
<dbReference type="AlphaFoldDB" id="A0A9P5AQZ3"/>